<keyword evidence="3" id="KW-1185">Reference proteome</keyword>
<reference evidence="2 3" key="1">
    <citation type="journal article" date="2019" name="Int. J. Syst. Evol. Microbiol.">
        <title>The Global Catalogue of Microorganisms (GCM) 10K type strain sequencing project: providing services to taxonomists for standard genome sequencing and annotation.</title>
        <authorList>
            <consortium name="The Broad Institute Genomics Platform"/>
            <consortium name="The Broad Institute Genome Sequencing Center for Infectious Disease"/>
            <person name="Wu L."/>
            <person name="Ma J."/>
        </authorList>
    </citation>
    <scope>NUCLEOTIDE SEQUENCE [LARGE SCALE GENOMIC DNA]</scope>
    <source>
        <strain evidence="2 3">JCM 16114</strain>
    </source>
</reference>
<dbReference type="InterPro" id="IPR024344">
    <property type="entry name" value="MDMPI_metal-binding"/>
</dbReference>
<accession>A0ABN3C9T5</accession>
<feature type="domain" description="Mycothiol-dependent maleylpyruvate isomerase metal-binding" evidence="1">
    <location>
        <begin position="17"/>
        <end position="96"/>
    </location>
</feature>
<proteinExistence type="predicted"/>
<dbReference type="EMBL" id="BAAAQX010000003">
    <property type="protein sequence ID" value="GAA2205968.1"/>
    <property type="molecule type" value="Genomic_DNA"/>
</dbReference>
<dbReference type="Gene3D" id="1.20.120.450">
    <property type="entry name" value="dinb family like domain"/>
    <property type="match status" value="1"/>
</dbReference>
<sequence length="313" mass="32558">MSDQRRALMAGVALLERAIDYSLGSLRIVTPAALCRPTPCAGWSLQELLQHLGDSLHALNEAATGHISTDPAADRPGVHRPVTGRLAADRPPVVDRPIVVDRPAAADGRAAVHGEAGVPSACGDVGLPATHGDAGVPPVRGATVPPVRGATVPPVREAVGVPSVRAEVGISPLHGDAGVASVRGDVGVSPVRLHPNPALILRDTATEVLGRWTAITRADLITVHDRPLTSPMVAAVGAIEVAVHAWDVARACGERHPIPALLAEELLDLAHLFVTRADRPARFGPPVTVPMCAPAQDHLLAYLGRYPAWPVLG</sequence>
<dbReference type="Proteomes" id="UP001499843">
    <property type="component" value="Unassembled WGS sequence"/>
</dbReference>
<protein>
    <recommendedName>
        <fullName evidence="1">Mycothiol-dependent maleylpyruvate isomerase metal-binding domain-containing protein</fullName>
    </recommendedName>
</protein>
<dbReference type="InterPro" id="IPR034660">
    <property type="entry name" value="DinB/YfiT-like"/>
</dbReference>
<evidence type="ECO:0000259" key="1">
    <source>
        <dbReference type="Pfam" id="PF11716"/>
    </source>
</evidence>
<dbReference type="SUPFAM" id="SSF109854">
    <property type="entry name" value="DinB/YfiT-like putative metalloenzymes"/>
    <property type="match status" value="1"/>
</dbReference>
<name>A0ABN3C9T5_9ACTN</name>
<dbReference type="RefSeq" id="WP_344471760.1">
    <property type="nucleotide sequence ID" value="NZ_BAAAQX010000003.1"/>
</dbReference>
<gene>
    <name evidence="2" type="ORF">GCM10009850_014260</name>
</gene>
<comment type="caution">
    <text evidence="2">The sequence shown here is derived from an EMBL/GenBank/DDBJ whole genome shotgun (WGS) entry which is preliminary data.</text>
</comment>
<evidence type="ECO:0000313" key="2">
    <source>
        <dbReference type="EMBL" id="GAA2205968.1"/>
    </source>
</evidence>
<dbReference type="Pfam" id="PF11716">
    <property type="entry name" value="MDMPI_N"/>
    <property type="match status" value="1"/>
</dbReference>
<evidence type="ECO:0000313" key="3">
    <source>
        <dbReference type="Proteomes" id="UP001499843"/>
    </source>
</evidence>
<organism evidence="2 3">
    <name type="scientific">Nonomuraea monospora</name>
    <dbReference type="NCBI Taxonomy" id="568818"/>
    <lineage>
        <taxon>Bacteria</taxon>
        <taxon>Bacillati</taxon>
        <taxon>Actinomycetota</taxon>
        <taxon>Actinomycetes</taxon>
        <taxon>Streptosporangiales</taxon>
        <taxon>Streptosporangiaceae</taxon>
        <taxon>Nonomuraea</taxon>
    </lineage>
</organism>